<evidence type="ECO:0000313" key="3">
    <source>
        <dbReference type="Proteomes" id="UP000347681"/>
    </source>
</evidence>
<evidence type="ECO:0000313" key="1">
    <source>
        <dbReference type="EMBL" id="GKH82557.1"/>
    </source>
</evidence>
<dbReference type="EMBL" id="VVZB01000012">
    <property type="protein sequence ID" value="KAA5380633.1"/>
    <property type="molecule type" value="Genomic_DNA"/>
</dbReference>
<name>A0A5M5ZR47_9BACT</name>
<comment type="caution">
    <text evidence="2">The sequence shown here is derived from an EMBL/GenBank/DDBJ whole genome shotgun (WGS) entry which is preliminary data.</text>
</comment>
<sequence>MNIINRLTQLIADADEAYKQSIIAILNEIVPDLDVESKQEIAKKICWDKHGSGSPDEIILMYDGRAFDNPALVDILTERIQKTRKDNKDLEPDIDKRYWCETCGSHSHETNPDTGYCFNCNTDNWEPENYRDVM</sequence>
<accession>A0A5M5ZR47</accession>
<dbReference type="Proteomes" id="UP000347681">
    <property type="component" value="Unassembled WGS sequence"/>
</dbReference>
<dbReference type="EMBL" id="BQOB01000001">
    <property type="protein sequence ID" value="GKH82557.1"/>
    <property type="molecule type" value="Genomic_DNA"/>
</dbReference>
<reference evidence="2 3" key="1">
    <citation type="journal article" date="2019" name="Nat. Med.">
        <title>A library of human gut bacterial isolates paired with longitudinal multiomics data enables mechanistic microbiome research.</title>
        <authorList>
            <person name="Poyet M."/>
            <person name="Groussin M."/>
            <person name="Gibbons S.M."/>
            <person name="Avila-Pacheco J."/>
            <person name="Jiang X."/>
            <person name="Kearney S.M."/>
            <person name="Perrotta A.R."/>
            <person name="Berdy B."/>
            <person name="Zhao S."/>
            <person name="Lieberman T.D."/>
            <person name="Swanson P.K."/>
            <person name="Smith M."/>
            <person name="Roesemann S."/>
            <person name="Alexander J.E."/>
            <person name="Rich S.A."/>
            <person name="Livny J."/>
            <person name="Vlamakis H."/>
            <person name="Clish C."/>
            <person name="Bullock K."/>
            <person name="Deik A."/>
            <person name="Scott J."/>
            <person name="Pierce K.A."/>
            <person name="Xavier R.J."/>
            <person name="Alm E.J."/>
        </authorList>
    </citation>
    <scope>NUCLEOTIDE SEQUENCE [LARGE SCALE GENOMIC DNA]</scope>
    <source>
        <strain evidence="2 3">BIOML-A5</strain>
    </source>
</reference>
<reference evidence="1" key="2">
    <citation type="submission" date="2022-01" db="EMBL/GenBank/DDBJ databases">
        <title>Novel bile acid biosynthetic pathways are enriched in the microbiome of centenarians.</title>
        <authorList>
            <person name="Sato Y."/>
            <person name="Atarashi K."/>
            <person name="Plichta R.D."/>
            <person name="Arai Y."/>
            <person name="Sasajima S."/>
            <person name="Kearney M.S."/>
            <person name="Suda W."/>
            <person name="Takeshita K."/>
            <person name="Sasaki T."/>
            <person name="Okamoto S."/>
            <person name="Skelly N.A."/>
            <person name="Okamura Y."/>
            <person name="Vlamakis H."/>
            <person name="Li Y."/>
            <person name="Tanoue T."/>
            <person name="Takei H."/>
            <person name="Nittono H."/>
            <person name="Narushima S."/>
            <person name="Irie J."/>
            <person name="Itoh H."/>
            <person name="Moriya K."/>
            <person name="Sugiura Y."/>
            <person name="Suematsu M."/>
            <person name="Moritoki N."/>
            <person name="Shibata S."/>
            <person name="Littman R.D."/>
            <person name="Fischbach A.M."/>
            <person name="Uwamino Y."/>
            <person name="Inoue T."/>
            <person name="Honda A."/>
            <person name="Hattori M."/>
            <person name="Murai T."/>
            <person name="Xavier J.R."/>
            <person name="Hirose N."/>
            <person name="Honda K."/>
        </authorList>
    </citation>
    <scope>NUCLEOTIDE SEQUENCE</scope>
    <source>
        <strain evidence="1">CE91-St7</strain>
    </source>
</reference>
<evidence type="ECO:0000313" key="2">
    <source>
        <dbReference type="EMBL" id="KAA5380633.1"/>
    </source>
</evidence>
<organism evidence="2 3">
    <name type="scientific">Phocaeicola dorei</name>
    <dbReference type="NCBI Taxonomy" id="357276"/>
    <lineage>
        <taxon>Bacteria</taxon>
        <taxon>Pseudomonadati</taxon>
        <taxon>Bacteroidota</taxon>
        <taxon>Bacteroidia</taxon>
        <taxon>Bacteroidales</taxon>
        <taxon>Bacteroidaceae</taxon>
        <taxon>Phocaeicola</taxon>
    </lineage>
</organism>
<dbReference type="AlphaFoldDB" id="A0A5M5ZR47"/>
<proteinExistence type="predicted"/>
<gene>
    <name evidence="1" type="ORF">CE91St7_34410</name>
    <name evidence="2" type="ORF">F2Y61_17385</name>
</gene>
<protein>
    <submittedName>
        <fullName evidence="2">Uncharacterized protein</fullName>
    </submittedName>
</protein>
<dbReference type="RefSeq" id="WP_120053513.1">
    <property type="nucleotide sequence ID" value="NZ_BQOA01000001.1"/>
</dbReference>
<dbReference type="Proteomes" id="UP001055104">
    <property type="component" value="Unassembled WGS sequence"/>
</dbReference>